<protein>
    <submittedName>
        <fullName evidence="1">Uncharacterized protein</fullName>
    </submittedName>
</protein>
<evidence type="ECO:0000313" key="1">
    <source>
        <dbReference type="EMBL" id="KKM07349.1"/>
    </source>
</evidence>
<comment type="caution">
    <text evidence="1">The sequence shown here is derived from an EMBL/GenBank/DDBJ whole genome shotgun (WGS) entry which is preliminary data.</text>
</comment>
<proteinExistence type="predicted"/>
<sequence>MASDLDAEPTADDVRELYDHNRTEWTTERNTAEMLTDLYWGEHALKVTDTAARGRKRKIEPERMETKECARIADLIASLYATPASIGLHWTGEGERSGAKDGLELALNETIDQLNPPDDSPRERRVFSQVLLGRSAQLGPMYGGAYYWDFP</sequence>
<feature type="non-terminal residue" evidence="1">
    <location>
        <position position="151"/>
    </location>
</feature>
<dbReference type="AlphaFoldDB" id="A0A0F9H8B4"/>
<accession>A0A0F9H8B4</accession>
<gene>
    <name evidence="1" type="ORF">LCGC14_1734790</name>
</gene>
<organism evidence="1">
    <name type="scientific">marine sediment metagenome</name>
    <dbReference type="NCBI Taxonomy" id="412755"/>
    <lineage>
        <taxon>unclassified sequences</taxon>
        <taxon>metagenomes</taxon>
        <taxon>ecological metagenomes</taxon>
    </lineage>
</organism>
<name>A0A0F9H8B4_9ZZZZ</name>
<dbReference type="EMBL" id="LAZR01015792">
    <property type="protein sequence ID" value="KKM07349.1"/>
    <property type="molecule type" value="Genomic_DNA"/>
</dbReference>
<reference evidence="1" key="1">
    <citation type="journal article" date="2015" name="Nature">
        <title>Complex archaea that bridge the gap between prokaryotes and eukaryotes.</title>
        <authorList>
            <person name="Spang A."/>
            <person name="Saw J.H."/>
            <person name="Jorgensen S.L."/>
            <person name="Zaremba-Niedzwiedzka K."/>
            <person name="Martijn J."/>
            <person name="Lind A.E."/>
            <person name="van Eijk R."/>
            <person name="Schleper C."/>
            <person name="Guy L."/>
            <person name="Ettema T.J."/>
        </authorList>
    </citation>
    <scope>NUCLEOTIDE SEQUENCE</scope>
</reference>